<organism evidence="11 12">
    <name type="scientific">Corynebacterium matruchotii</name>
    <dbReference type="NCBI Taxonomy" id="43768"/>
    <lineage>
        <taxon>Bacteria</taxon>
        <taxon>Bacillati</taxon>
        <taxon>Actinomycetota</taxon>
        <taxon>Actinomycetes</taxon>
        <taxon>Mycobacteriales</taxon>
        <taxon>Corynebacteriaceae</taxon>
        <taxon>Corynebacterium</taxon>
    </lineage>
</organism>
<comment type="similarity">
    <text evidence="7 10">Belongs to the fluoride channel Fluc/FEX (TC 1.A.43) family.</text>
</comment>
<feature type="transmembrane region" description="Helical" evidence="10">
    <location>
        <begin position="85"/>
        <end position="107"/>
    </location>
</feature>
<keyword evidence="6 10" id="KW-0407">Ion channel</keyword>
<keyword evidence="4 10" id="KW-1133">Transmembrane helix</keyword>
<dbReference type="Pfam" id="PF02537">
    <property type="entry name" value="CRCB"/>
    <property type="match status" value="1"/>
</dbReference>
<sequence>MTIILVFAGGILGGITRYLLGKALPPYLGTLIANMCACLTLGIIAHLFEAHSFAYAAGGIGFAGALSTWSTLANELGHLLKTHNYRLFAGYLTATIIGGLAALQLGLTIGTMMT</sequence>
<evidence type="ECO:0000256" key="10">
    <source>
        <dbReference type="HAMAP-Rule" id="MF_00454"/>
    </source>
</evidence>
<dbReference type="AlphaFoldDB" id="A0A6H9XS51"/>
<evidence type="ECO:0000313" key="11">
    <source>
        <dbReference type="EMBL" id="SPW33605.1"/>
    </source>
</evidence>
<evidence type="ECO:0000256" key="9">
    <source>
        <dbReference type="ARBA" id="ARBA00049940"/>
    </source>
</evidence>
<dbReference type="Proteomes" id="UP000249886">
    <property type="component" value="Unassembled WGS sequence"/>
</dbReference>
<comment type="subcellular location">
    <subcellularLocation>
        <location evidence="1 10">Cell membrane</location>
        <topology evidence="1 10">Multi-pass membrane protein</topology>
    </subcellularLocation>
</comment>
<comment type="caution">
    <text evidence="11">The sequence shown here is derived from an EMBL/GenBank/DDBJ whole genome shotgun (WGS) entry which is preliminary data.</text>
</comment>
<proteinExistence type="inferred from homology"/>
<dbReference type="GO" id="GO:0005886">
    <property type="term" value="C:plasma membrane"/>
    <property type="evidence" value="ECO:0007669"/>
    <property type="project" value="UniProtKB-SubCell"/>
</dbReference>
<gene>
    <name evidence="11" type="primary">CrcB</name>
    <name evidence="10" type="synonym">crcB</name>
    <name evidence="10" type="synonym">fluC</name>
    <name evidence="11" type="ORF">NCTC10254_02386</name>
</gene>
<feature type="transmembrane region" description="Helical" evidence="10">
    <location>
        <begin position="53"/>
        <end position="73"/>
    </location>
</feature>
<evidence type="ECO:0000256" key="8">
    <source>
        <dbReference type="ARBA" id="ARBA00035585"/>
    </source>
</evidence>
<evidence type="ECO:0000256" key="1">
    <source>
        <dbReference type="ARBA" id="ARBA00004651"/>
    </source>
</evidence>
<feature type="binding site" evidence="10">
    <location>
        <position position="64"/>
    </location>
    <ligand>
        <name>Na(+)</name>
        <dbReference type="ChEBI" id="CHEBI:29101"/>
        <note>structural</note>
    </ligand>
</feature>
<accession>A0A6H9XS51</accession>
<dbReference type="PANTHER" id="PTHR28259:SF1">
    <property type="entry name" value="FLUORIDE EXPORT PROTEIN 1-RELATED"/>
    <property type="match status" value="1"/>
</dbReference>
<dbReference type="PANTHER" id="PTHR28259">
    <property type="entry name" value="FLUORIDE EXPORT PROTEIN 1-RELATED"/>
    <property type="match status" value="1"/>
</dbReference>
<feature type="binding site" evidence="10">
    <location>
        <position position="67"/>
    </location>
    <ligand>
        <name>Na(+)</name>
        <dbReference type="ChEBI" id="CHEBI:29101"/>
        <note>structural</note>
    </ligand>
</feature>
<comment type="activity regulation">
    <text evidence="10">Na(+) is not transported, but it plays an essential structural role and its presence is essential for fluoride channel function.</text>
</comment>
<reference evidence="11 12" key="1">
    <citation type="submission" date="2018-06" db="EMBL/GenBank/DDBJ databases">
        <authorList>
            <consortium name="Pathogen Informatics"/>
            <person name="Doyle S."/>
        </authorList>
    </citation>
    <scope>NUCLEOTIDE SEQUENCE [LARGE SCALE GENOMIC DNA]</scope>
    <source>
        <strain evidence="11 12">NCTC10254</strain>
    </source>
</reference>
<dbReference type="GO" id="GO:0046872">
    <property type="term" value="F:metal ion binding"/>
    <property type="evidence" value="ECO:0007669"/>
    <property type="project" value="UniProtKB-KW"/>
</dbReference>
<keyword evidence="10" id="KW-0479">Metal-binding</keyword>
<dbReference type="GO" id="GO:0062054">
    <property type="term" value="F:fluoride channel activity"/>
    <property type="evidence" value="ECO:0007669"/>
    <property type="project" value="UniProtKB-UniRule"/>
</dbReference>
<dbReference type="EMBL" id="UARK01000034">
    <property type="protein sequence ID" value="SPW33605.1"/>
    <property type="molecule type" value="Genomic_DNA"/>
</dbReference>
<evidence type="ECO:0000256" key="3">
    <source>
        <dbReference type="ARBA" id="ARBA00022692"/>
    </source>
</evidence>
<dbReference type="GO" id="GO:0140114">
    <property type="term" value="P:cellular detoxification of fluoride"/>
    <property type="evidence" value="ECO:0007669"/>
    <property type="project" value="UniProtKB-UniRule"/>
</dbReference>
<evidence type="ECO:0000313" key="12">
    <source>
        <dbReference type="Proteomes" id="UP000249886"/>
    </source>
</evidence>
<comment type="catalytic activity">
    <reaction evidence="8">
        <text>fluoride(in) = fluoride(out)</text>
        <dbReference type="Rhea" id="RHEA:76159"/>
        <dbReference type="ChEBI" id="CHEBI:17051"/>
    </reaction>
    <physiologicalReaction direction="left-to-right" evidence="8">
        <dbReference type="Rhea" id="RHEA:76160"/>
    </physiologicalReaction>
</comment>
<keyword evidence="3 10" id="KW-0812">Transmembrane</keyword>
<evidence type="ECO:0000256" key="4">
    <source>
        <dbReference type="ARBA" id="ARBA00022989"/>
    </source>
</evidence>
<comment type="function">
    <text evidence="9 10">Fluoride-specific ion channel. Important for reducing fluoride concentration in the cell, thus reducing its toxicity.</text>
</comment>
<feature type="transmembrane region" description="Helical" evidence="10">
    <location>
        <begin position="31"/>
        <end position="48"/>
    </location>
</feature>
<dbReference type="GeneID" id="84574619"/>
<dbReference type="RefSeq" id="WP_005526475.1">
    <property type="nucleotide sequence ID" value="NZ_CAJPQJ010000033.1"/>
</dbReference>
<evidence type="ECO:0000256" key="5">
    <source>
        <dbReference type="ARBA" id="ARBA00023136"/>
    </source>
</evidence>
<protein>
    <recommendedName>
        <fullName evidence="10">Fluoride-specific ion channel FluC</fullName>
    </recommendedName>
</protein>
<keyword evidence="10" id="KW-0813">Transport</keyword>
<keyword evidence="5 10" id="KW-0472">Membrane</keyword>
<dbReference type="InterPro" id="IPR003691">
    <property type="entry name" value="FluC"/>
</dbReference>
<keyword evidence="10" id="KW-0406">Ion transport</keyword>
<evidence type="ECO:0000256" key="7">
    <source>
        <dbReference type="ARBA" id="ARBA00035120"/>
    </source>
</evidence>
<evidence type="ECO:0000256" key="6">
    <source>
        <dbReference type="ARBA" id="ARBA00023303"/>
    </source>
</evidence>
<keyword evidence="10" id="KW-0915">Sodium</keyword>
<evidence type="ECO:0000256" key="2">
    <source>
        <dbReference type="ARBA" id="ARBA00022475"/>
    </source>
</evidence>
<keyword evidence="2 10" id="KW-1003">Cell membrane</keyword>
<name>A0A6H9XS51_9CORY</name>
<dbReference type="HAMAP" id="MF_00454">
    <property type="entry name" value="FluC"/>
    <property type="match status" value="1"/>
</dbReference>